<evidence type="ECO:0000313" key="1">
    <source>
        <dbReference type="EMBL" id="SEQ32609.1"/>
    </source>
</evidence>
<reference evidence="2" key="1">
    <citation type="submission" date="2016-10" db="EMBL/GenBank/DDBJ databases">
        <authorList>
            <person name="Varghese N."/>
            <person name="Submissions S."/>
        </authorList>
    </citation>
    <scope>NUCLEOTIDE SEQUENCE [LARGE SCALE GENOMIC DNA]</scope>
    <source>
        <strain evidence="2">8N4</strain>
    </source>
</reference>
<evidence type="ECO:0000313" key="2">
    <source>
        <dbReference type="Proteomes" id="UP000242515"/>
    </source>
</evidence>
<dbReference type="STRING" id="988801.SAMN05216522_102155"/>
<dbReference type="Proteomes" id="UP000242515">
    <property type="component" value="Unassembled WGS sequence"/>
</dbReference>
<proteinExistence type="predicted"/>
<organism evidence="1 2">
    <name type="scientific">Rosenbergiella nectarea</name>
    <dbReference type="NCBI Taxonomy" id="988801"/>
    <lineage>
        <taxon>Bacteria</taxon>
        <taxon>Pseudomonadati</taxon>
        <taxon>Pseudomonadota</taxon>
        <taxon>Gammaproteobacteria</taxon>
        <taxon>Enterobacterales</taxon>
        <taxon>Erwiniaceae</taxon>
        <taxon>Rosenbergiella</taxon>
    </lineage>
</organism>
<gene>
    <name evidence="1" type="ORF">SAMN05216522_102155</name>
</gene>
<sequence>MALSDLLQQAHFEMMSVNAPEHLAPHPACILFFNICDGKQHAYTHISIGNKF</sequence>
<accession>A0A1H9F418</accession>
<name>A0A1H9F418_9GAMM</name>
<dbReference type="AlphaFoldDB" id="A0A1H9F418"/>
<protein>
    <submittedName>
        <fullName evidence="1">Uncharacterized protein</fullName>
    </submittedName>
</protein>
<keyword evidence="2" id="KW-1185">Reference proteome</keyword>
<dbReference type="EMBL" id="FOGC01000002">
    <property type="protein sequence ID" value="SEQ32609.1"/>
    <property type="molecule type" value="Genomic_DNA"/>
</dbReference>